<evidence type="ECO:0000313" key="2">
    <source>
        <dbReference type="EMBL" id="ASY66371.1"/>
    </source>
</evidence>
<evidence type="ECO:0000259" key="1">
    <source>
        <dbReference type="Pfam" id="PF01408"/>
    </source>
</evidence>
<gene>
    <name evidence="2" type="ORF">SJ05684_b53890</name>
</gene>
<dbReference type="AlphaFoldDB" id="A0A249PKE0"/>
<organism evidence="2 3">
    <name type="scientific">Sinorhizobium sojae CCBAU 05684</name>
    <dbReference type="NCBI Taxonomy" id="716928"/>
    <lineage>
        <taxon>Bacteria</taxon>
        <taxon>Pseudomonadati</taxon>
        <taxon>Pseudomonadota</taxon>
        <taxon>Alphaproteobacteria</taxon>
        <taxon>Hyphomicrobiales</taxon>
        <taxon>Rhizobiaceae</taxon>
        <taxon>Sinorhizobium/Ensifer group</taxon>
        <taxon>Sinorhizobium</taxon>
    </lineage>
</organism>
<keyword evidence="3" id="KW-1185">Reference proteome</keyword>
<dbReference type="InterPro" id="IPR036291">
    <property type="entry name" value="NAD(P)-bd_dom_sf"/>
</dbReference>
<geneLocation type="plasmid" evidence="3">
    <name>psj05684b</name>
</geneLocation>
<dbReference type="GO" id="GO:0000166">
    <property type="term" value="F:nucleotide binding"/>
    <property type="evidence" value="ECO:0007669"/>
    <property type="project" value="InterPro"/>
</dbReference>
<keyword evidence="2" id="KW-0614">Plasmid</keyword>
<dbReference type="SUPFAM" id="SSF51735">
    <property type="entry name" value="NAD(P)-binding Rossmann-fold domains"/>
    <property type="match status" value="1"/>
</dbReference>
<dbReference type="Proteomes" id="UP000217211">
    <property type="component" value="Plasmid pSJ05684b"/>
</dbReference>
<reference evidence="2 3" key="1">
    <citation type="submission" date="2017-08" db="EMBL/GenBank/DDBJ databases">
        <title>Multipartite genome sequences of Sinorhizobium species nodulating soybeans.</title>
        <authorList>
            <person name="Tian C.F."/>
        </authorList>
    </citation>
    <scope>NUCLEOTIDE SEQUENCE [LARGE SCALE GENOMIC DNA]</scope>
    <source>
        <strain evidence="2 3">CCBAU 05684</strain>
        <plasmid evidence="3">psj05684b</plasmid>
    </source>
</reference>
<accession>A0A249PKE0</accession>
<dbReference type="Gene3D" id="3.40.50.720">
    <property type="entry name" value="NAD(P)-binding Rossmann-like Domain"/>
    <property type="match status" value="1"/>
</dbReference>
<sequence>MATPNQAHVQNGLEAVEAGVPALIEKPIADDIISGEKLIAAAEAKGVPL</sequence>
<feature type="domain" description="Gfo/Idh/MocA-like oxidoreductase N-terminal" evidence="1">
    <location>
        <begin position="2"/>
        <end position="47"/>
    </location>
</feature>
<name>A0A249PKE0_9HYPH</name>
<dbReference type="KEGG" id="esj:SJ05684_b53890"/>
<evidence type="ECO:0000313" key="3">
    <source>
        <dbReference type="Proteomes" id="UP000217211"/>
    </source>
</evidence>
<protein>
    <submittedName>
        <fullName evidence="2">Putative oxidoreductase</fullName>
    </submittedName>
</protein>
<dbReference type="EMBL" id="CP023068">
    <property type="protein sequence ID" value="ASY66371.1"/>
    <property type="molecule type" value="Genomic_DNA"/>
</dbReference>
<proteinExistence type="predicted"/>
<dbReference type="InterPro" id="IPR000683">
    <property type="entry name" value="Gfo/Idh/MocA-like_OxRdtase_N"/>
</dbReference>
<dbReference type="Pfam" id="PF01408">
    <property type="entry name" value="GFO_IDH_MocA"/>
    <property type="match status" value="1"/>
</dbReference>